<evidence type="ECO:0000259" key="3">
    <source>
        <dbReference type="Pfam" id="PF07593"/>
    </source>
</evidence>
<dbReference type="Proteomes" id="UP001497497">
    <property type="component" value="Unassembled WGS sequence"/>
</dbReference>
<evidence type="ECO:0000256" key="2">
    <source>
        <dbReference type="SAM" id="SignalP"/>
    </source>
</evidence>
<evidence type="ECO:0000256" key="1">
    <source>
        <dbReference type="ARBA" id="ARBA00022729"/>
    </source>
</evidence>
<accession>A0AAV2I364</accession>
<dbReference type="InterPro" id="IPR027039">
    <property type="entry name" value="Crtac1"/>
</dbReference>
<keyword evidence="1 2" id="KW-0732">Signal</keyword>
<dbReference type="Pfam" id="PF13517">
    <property type="entry name" value="FG-GAP_3"/>
    <property type="match status" value="1"/>
</dbReference>
<evidence type="ECO:0000313" key="4">
    <source>
        <dbReference type="EMBL" id="CAL1540349.1"/>
    </source>
</evidence>
<reference evidence="4 5" key="1">
    <citation type="submission" date="2024-04" db="EMBL/GenBank/DDBJ databases">
        <authorList>
            <consortium name="Genoscope - CEA"/>
            <person name="William W."/>
        </authorList>
    </citation>
    <scope>NUCLEOTIDE SEQUENCE [LARGE SCALE GENOMIC DNA]</scope>
</reference>
<dbReference type="PANTHER" id="PTHR16026">
    <property type="entry name" value="CARTILAGE ACIDIC PROTEIN 1"/>
    <property type="match status" value="1"/>
</dbReference>
<organism evidence="4 5">
    <name type="scientific">Lymnaea stagnalis</name>
    <name type="common">Great pond snail</name>
    <name type="synonym">Helix stagnalis</name>
    <dbReference type="NCBI Taxonomy" id="6523"/>
    <lineage>
        <taxon>Eukaryota</taxon>
        <taxon>Metazoa</taxon>
        <taxon>Spiralia</taxon>
        <taxon>Lophotrochozoa</taxon>
        <taxon>Mollusca</taxon>
        <taxon>Gastropoda</taxon>
        <taxon>Heterobranchia</taxon>
        <taxon>Euthyneura</taxon>
        <taxon>Panpulmonata</taxon>
        <taxon>Hygrophila</taxon>
        <taxon>Lymnaeoidea</taxon>
        <taxon>Lymnaeidae</taxon>
        <taxon>Lymnaea</taxon>
    </lineage>
</organism>
<dbReference type="InterPro" id="IPR028994">
    <property type="entry name" value="Integrin_alpha_N"/>
</dbReference>
<dbReference type="Gene3D" id="2.130.10.130">
    <property type="entry name" value="Integrin alpha, N-terminal"/>
    <property type="match status" value="1"/>
</dbReference>
<proteinExistence type="predicted"/>
<dbReference type="SUPFAM" id="SSF69318">
    <property type="entry name" value="Integrin alpha N-terminal domain"/>
    <property type="match status" value="1"/>
</dbReference>
<dbReference type="EMBL" id="CAXITT010000378">
    <property type="protein sequence ID" value="CAL1540349.1"/>
    <property type="molecule type" value="Genomic_DNA"/>
</dbReference>
<name>A0AAV2I364_LYMST</name>
<protein>
    <recommendedName>
        <fullName evidence="3">ASPIC/UnbV domain-containing protein</fullName>
    </recommendedName>
</protein>
<dbReference type="AlphaFoldDB" id="A0AAV2I364"/>
<comment type="caution">
    <text evidence="4">The sequence shown here is derived from an EMBL/GenBank/DDBJ whole genome shotgun (WGS) entry which is preliminary data.</text>
</comment>
<dbReference type="InterPro" id="IPR011519">
    <property type="entry name" value="UnbV_ASPIC"/>
</dbReference>
<feature type="chain" id="PRO_5043337543" description="ASPIC/UnbV domain-containing protein" evidence="2">
    <location>
        <begin position="18"/>
        <end position="521"/>
    </location>
</feature>
<keyword evidence="5" id="KW-1185">Reference proteome</keyword>
<dbReference type="PANTHER" id="PTHR16026:SF0">
    <property type="entry name" value="CARTILAGE ACIDIC PROTEIN 1"/>
    <property type="match status" value="1"/>
</dbReference>
<sequence length="521" mass="56333">MLHHVLLFAFVWNGIKADGMFKDFSFQLPNIPGMNLNTGIAVTNVGDGRGPLEWIIASNNGPNIVLRINETTGKYENIALPGSPYEQLADPEGSAIAIAACDLEGDGLEEIYILNSNRRSSPKRIKDRLFKWFNGRYQDVFLDDRNTDLSQTFEGRAVSCLDRTGSGKYGFLIVSDGSGVDGKIGLLEFQESESEVAKGFIVVRDFAKSAGIDFSNGGRGAAVGPILGGDGFSDILVLNEANQVKSYRGENYLFKNDGKGSFKNVAGDVNLADEAPGRAVSLADFNNDGYTDVVYGNWLRPHKFQLQSADASGNSRFTDVGTNEFSKPSAVRTVIAADFDNSGMFQVFMNNLVYPGMDGVNKLYRIEPNGQRVNIVSEDIGDAAEADKFGTGAAVADINGDGVLEMLVAHGESRAQPLSLYYVSPNKTAGNNWLRVFPLTQFTAPARGAKVTVTLNDGRELTRIIDGGSGYLSQSEPVAHFGLGKSVALKIKITWPDNHSVTKNLSADDTNKFHTISFTGN</sequence>
<feature type="signal peptide" evidence="2">
    <location>
        <begin position="1"/>
        <end position="17"/>
    </location>
</feature>
<dbReference type="InterPro" id="IPR013517">
    <property type="entry name" value="FG-GAP"/>
</dbReference>
<gene>
    <name evidence="4" type="ORF">GSLYS_00013998001</name>
</gene>
<dbReference type="Pfam" id="PF07593">
    <property type="entry name" value="UnbV_ASPIC"/>
    <property type="match status" value="1"/>
</dbReference>
<evidence type="ECO:0000313" key="5">
    <source>
        <dbReference type="Proteomes" id="UP001497497"/>
    </source>
</evidence>
<feature type="domain" description="ASPIC/UnbV" evidence="3">
    <location>
        <begin position="446"/>
        <end position="509"/>
    </location>
</feature>